<dbReference type="EMBL" id="JAWDGP010005712">
    <property type="protein sequence ID" value="KAK3753457.1"/>
    <property type="molecule type" value="Genomic_DNA"/>
</dbReference>
<accession>A0AAE0YPC0</accession>
<evidence type="ECO:0000313" key="1">
    <source>
        <dbReference type="EMBL" id="KAK3753457.1"/>
    </source>
</evidence>
<gene>
    <name evidence="1" type="ORF">RRG08_056349</name>
</gene>
<proteinExistence type="predicted"/>
<keyword evidence="2" id="KW-1185">Reference proteome</keyword>
<dbReference type="Proteomes" id="UP001283361">
    <property type="component" value="Unassembled WGS sequence"/>
</dbReference>
<organism evidence="1 2">
    <name type="scientific">Elysia crispata</name>
    <name type="common">lettuce slug</name>
    <dbReference type="NCBI Taxonomy" id="231223"/>
    <lineage>
        <taxon>Eukaryota</taxon>
        <taxon>Metazoa</taxon>
        <taxon>Spiralia</taxon>
        <taxon>Lophotrochozoa</taxon>
        <taxon>Mollusca</taxon>
        <taxon>Gastropoda</taxon>
        <taxon>Heterobranchia</taxon>
        <taxon>Euthyneura</taxon>
        <taxon>Panpulmonata</taxon>
        <taxon>Sacoglossa</taxon>
        <taxon>Placobranchoidea</taxon>
        <taxon>Plakobranchidae</taxon>
        <taxon>Elysia</taxon>
    </lineage>
</organism>
<sequence>MSVFYLLGYVDTSLAAWRVVTSKTSTPAQYTNREYIASHASNEISTCVYQYLKEMAPQVAYIFQLSRYLSHDECLDLCYVSHQPAQYRELFEQPGFNRLTGVIQIRTPDTAVRPVDQTARLDQLMSQLFRSLSRISGHPFRQIQRHTTDGQGFVVERVICTGHVIYTEVVKCTGEIQFSSERM</sequence>
<evidence type="ECO:0000313" key="2">
    <source>
        <dbReference type="Proteomes" id="UP001283361"/>
    </source>
</evidence>
<reference evidence="1" key="1">
    <citation type="journal article" date="2023" name="G3 (Bethesda)">
        <title>A reference genome for the long-term kleptoplast-retaining sea slug Elysia crispata morphotype clarki.</title>
        <authorList>
            <person name="Eastman K.E."/>
            <person name="Pendleton A.L."/>
            <person name="Shaikh M.A."/>
            <person name="Suttiyut T."/>
            <person name="Ogas R."/>
            <person name="Tomko P."/>
            <person name="Gavelis G."/>
            <person name="Widhalm J.R."/>
            <person name="Wisecaver J.H."/>
        </authorList>
    </citation>
    <scope>NUCLEOTIDE SEQUENCE</scope>
    <source>
        <strain evidence="1">ECLA1</strain>
    </source>
</reference>
<comment type="caution">
    <text evidence="1">The sequence shown here is derived from an EMBL/GenBank/DDBJ whole genome shotgun (WGS) entry which is preliminary data.</text>
</comment>
<dbReference type="AlphaFoldDB" id="A0AAE0YPC0"/>
<name>A0AAE0YPC0_9GAST</name>
<protein>
    <submittedName>
        <fullName evidence="1">Uncharacterized protein</fullName>
    </submittedName>
</protein>